<evidence type="ECO:0000313" key="2">
    <source>
        <dbReference type="EMBL" id="KAI6649932.1"/>
    </source>
</evidence>
<dbReference type="Pfam" id="PF05699">
    <property type="entry name" value="Dimer_Tnp_hAT"/>
    <property type="match status" value="1"/>
</dbReference>
<organism evidence="2 3">
    <name type="scientific">Oopsacas minuta</name>
    <dbReference type="NCBI Taxonomy" id="111878"/>
    <lineage>
        <taxon>Eukaryota</taxon>
        <taxon>Metazoa</taxon>
        <taxon>Porifera</taxon>
        <taxon>Hexactinellida</taxon>
        <taxon>Hexasterophora</taxon>
        <taxon>Lyssacinosida</taxon>
        <taxon>Leucopsacidae</taxon>
        <taxon>Oopsacas</taxon>
    </lineage>
</organism>
<dbReference type="AlphaFoldDB" id="A0AAV7JM95"/>
<accession>A0AAV7JM95</accession>
<dbReference type="PANTHER" id="PTHR45913:SF19">
    <property type="entry name" value="LOW QUALITY PROTEIN: ZINC FINGER BED DOMAIN-CONTAINING PROTEIN 5-LIKE"/>
    <property type="match status" value="1"/>
</dbReference>
<dbReference type="InterPro" id="IPR008906">
    <property type="entry name" value="HATC_C_dom"/>
</dbReference>
<dbReference type="EMBL" id="JAKMXF010000316">
    <property type="protein sequence ID" value="KAI6649932.1"/>
    <property type="molecule type" value="Genomic_DNA"/>
</dbReference>
<gene>
    <name evidence="2" type="ORF">LOD99_6296</name>
</gene>
<reference evidence="2 3" key="1">
    <citation type="journal article" date="2023" name="BMC Biol.">
        <title>The compact genome of the sponge Oopsacas minuta (Hexactinellida) is lacking key metazoan core genes.</title>
        <authorList>
            <person name="Santini S."/>
            <person name="Schenkelaars Q."/>
            <person name="Jourda C."/>
            <person name="Duchesne M."/>
            <person name="Belahbib H."/>
            <person name="Rocher C."/>
            <person name="Selva M."/>
            <person name="Riesgo A."/>
            <person name="Vervoort M."/>
            <person name="Leys S.P."/>
            <person name="Kodjabachian L."/>
            <person name="Le Bivic A."/>
            <person name="Borchiellini C."/>
            <person name="Claverie J.M."/>
            <person name="Renard E."/>
        </authorList>
    </citation>
    <scope>NUCLEOTIDE SEQUENCE [LARGE SCALE GENOMIC DNA]</scope>
    <source>
        <strain evidence="2">SPO-2</strain>
    </source>
</reference>
<proteinExistence type="predicted"/>
<name>A0AAV7JM95_9METZ</name>
<protein>
    <submittedName>
        <fullName evidence="2">Protein ZBED8-like</fullName>
    </submittedName>
</protein>
<dbReference type="GO" id="GO:0046983">
    <property type="term" value="F:protein dimerization activity"/>
    <property type="evidence" value="ECO:0007669"/>
    <property type="project" value="InterPro"/>
</dbReference>
<keyword evidence="3" id="KW-1185">Reference proteome</keyword>
<dbReference type="PANTHER" id="PTHR45913">
    <property type="entry name" value="EPM2A-INTERACTING PROTEIN 1"/>
    <property type="match status" value="1"/>
</dbReference>
<dbReference type="Proteomes" id="UP001165289">
    <property type="component" value="Unassembled WGS sequence"/>
</dbReference>
<feature type="domain" description="HAT C-terminal dimerisation" evidence="1">
    <location>
        <begin position="49"/>
        <end position="115"/>
    </location>
</feature>
<evidence type="ECO:0000313" key="3">
    <source>
        <dbReference type="Proteomes" id="UP001165289"/>
    </source>
</evidence>
<sequence length="115" mass="13447">MELVQAHLSYLKEEFKLYFPDLSELDPALIRNPFLVDVRLIPNNVQEDLIEFLNDSIVRDESETLPLIKFWSRMSLYFPSVAAMAVRGLLMFPSTYLCEQGFSALINIKNKYRVR</sequence>
<evidence type="ECO:0000259" key="1">
    <source>
        <dbReference type="Pfam" id="PF05699"/>
    </source>
</evidence>
<comment type="caution">
    <text evidence="2">The sequence shown here is derived from an EMBL/GenBank/DDBJ whole genome shotgun (WGS) entry which is preliminary data.</text>
</comment>